<dbReference type="AlphaFoldDB" id="A0A8S1KS88"/>
<comment type="caution">
    <text evidence="1">The sequence shown here is derived from an EMBL/GenBank/DDBJ whole genome shotgun (WGS) entry which is preliminary data.</text>
</comment>
<accession>A0A8S1KS88</accession>
<protein>
    <submittedName>
        <fullName evidence="1">Uncharacterized protein</fullName>
    </submittedName>
</protein>
<sequence length="200" mass="24003">MQQQSSFNNTCIKNLISNNCNCQIHECIKQIINLKSQQFNNLNKLLNLFASPYKICDQHHYPFEFFSEEENDMKCKFCLDRNSKLQLIQNMTNQETQIDLNQGLIDFPNSSDYIENSFKKLWNQKSEELQKDLENTTEIEKKWMERKKIKETIEFLKMTYPKEVHNEFHDAMTKINQIDQVGSNFSNYDVLKYRDLLLYK</sequence>
<reference evidence="1" key="1">
    <citation type="submission" date="2021-01" db="EMBL/GenBank/DDBJ databases">
        <authorList>
            <consortium name="Genoscope - CEA"/>
            <person name="William W."/>
        </authorList>
    </citation>
    <scope>NUCLEOTIDE SEQUENCE</scope>
</reference>
<evidence type="ECO:0000313" key="2">
    <source>
        <dbReference type="Proteomes" id="UP000688137"/>
    </source>
</evidence>
<dbReference type="EMBL" id="CAJJDM010000019">
    <property type="protein sequence ID" value="CAD8053854.1"/>
    <property type="molecule type" value="Genomic_DNA"/>
</dbReference>
<organism evidence="1 2">
    <name type="scientific">Paramecium primaurelia</name>
    <dbReference type="NCBI Taxonomy" id="5886"/>
    <lineage>
        <taxon>Eukaryota</taxon>
        <taxon>Sar</taxon>
        <taxon>Alveolata</taxon>
        <taxon>Ciliophora</taxon>
        <taxon>Intramacronucleata</taxon>
        <taxon>Oligohymenophorea</taxon>
        <taxon>Peniculida</taxon>
        <taxon>Parameciidae</taxon>
        <taxon>Paramecium</taxon>
    </lineage>
</organism>
<keyword evidence="2" id="KW-1185">Reference proteome</keyword>
<evidence type="ECO:0000313" key="1">
    <source>
        <dbReference type="EMBL" id="CAD8053854.1"/>
    </source>
</evidence>
<proteinExistence type="predicted"/>
<name>A0A8S1KS88_PARPR</name>
<gene>
    <name evidence="1" type="ORF">PPRIM_AZ9-3.1.T0210135</name>
</gene>
<dbReference type="Proteomes" id="UP000688137">
    <property type="component" value="Unassembled WGS sequence"/>
</dbReference>